<dbReference type="PROSITE" id="PS50002">
    <property type="entry name" value="SH3"/>
    <property type="match status" value="1"/>
</dbReference>
<dbReference type="OrthoDB" id="5983572at2759"/>
<dbReference type="InterPro" id="IPR035535">
    <property type="entry name" value="Fungal_myosin-I_SH3"/>
</dbReference>
<dbReference type="PRINTS" id="PR00452">
    <property type="entry name" value="SH3DOMAIN"/>
</dbReference>
<dbReference type="CDD" id="cd11858">
    <property type="entry name" value="SH3_Myosin-I_fungi"/>
    <property type="match status" value="1"/>
</dbReference>
<dbReference type="Pfam" id="PF00018">
    <property type="entry name" value="SH3_1"/>
    <property type="match status" value="1"/>
</dbReference>
<evidence type="ECO:0000256" key="1">
    <source>
        <dbReference type="ARBA" id="ARBA00022443"/>
    </source>
</evidence>
<dbReference type="FunFam" id="2.30.30.40:FF:000072">
    <property type="entry name" value="Unconventional Myosin IB"/>
    <property type="match status" value="1"/>
</dbReference>
<keyword evidence="6" id="KW-1185">Reference proteome</keyword>
<dbReference type="PANTHER" id="PTHR14167:SF116">
    <property type="entry name" value="CAP, ISOFORM AC"/>
    <property type="match status" value="1"/>
</dbReference>
<feature type="region of interest" description="Disordered" evidence="3">
    <location>
        <begin position="69"/>
        <end position="171"/>
    </location>
</feature>
<feature type="compositionally biased region" description="Low complexity" evidence="3">
    <location>
        <begin position="350"/>
        <end position="362"/>
    </location>
</feature>
<organism evidence="5 6">
    <name type="scientific">Modicella reniformis</name>
    <dbReference type="NCBI Taxonomy" id="1440133"/>
    <lineage>
        <taxon>Eukaryota</taxon>
        <taxon>Fungi</taxon>
        <taxon>Fungi incertae sedis</taxon>
        <taxon>Mucoromycota</taxon>
        <taxon>Mortierellomycotina</taxon>
        <taxon>Mortierellomycetes</taxon>
        <taxon>Mortierellales</taxon>
        <taxon>Mortierellaceae</taxon>
        <taxon>Modicella</taxon>
    </lineage>
</organism>
<evidence type="ECO:0000313" key="6">
    <source>
        <dbReference type="Proteomes" id="UP000749646"/>
    </source>
</evidence>
<dbReference type="AlphaFoldDB" id="A0A9P6MB58"/>
<feature type="region of interest" description="Disordered" evidence="3">
    <location>
        <begin position="306"/>
        <end position="382"/>
    </location>
</feature>
<dbReference type="InterPro" id="IPR001452">
    <property type="entry name" value="SH3_domain"/>
</dbReference>
<dbReference type="SMART" id="SM00326">
    <property type="entry name" value="SH3"/>
    <property type="match status" value="1"/>
</dbReference>
<reference evidence="5" key="1">
    <citation type="journal article" date="2020" name="Fungal Divers.">
        <title>Resolving the Mortierellaceae phylogeny through synthesis of multi-gene phylogenetics and phylogenomics.</title>
        <authorList>
            <person name="Vandepol N."/>
            <person name="Liber J."/>
            <person name="Desiro A."/>
            <person name="Na H."/>
            <person name="Kennedy M."/>
            <person name="Barry K."/>
            <person name="Grigoriev I.V."/>
            <person name="Miller A.N."/>
            <person name="O'Donnell K."/>
            <person name="Stajich J.E."/>
            <person name="Bonito G."/>
        </authorList>
    </citation>
    <scope>NUCLEOTIDE SEQUENCE</scope>
    <source>
        <strain evidence="5">MES-2147</strain>
    </source>
</reference>
<dbReference type="GO" id="GO:0016459">
    <property type="term" value="C:myosin complex"/>
    <property type="evidence" value="ECO:0007669"/>
    <property type="project" value="InterPro"/>
</dbReference>
<sequence>MNPEEGDIILECDFKTELVAHLLQRSEGRINVNIAPQLEYSKKKNKSGTIKFVKDDRVKTEAYKSHVVTVPSGEPANSPSWPPCGDISRPPRPTTAKLIKKSGPGRSTNTSQATRRPPASSNAAASTTRGASVQAPSSPPGSSSNTPASAPVKRQAPPPPPPAPAAEVASSPPAKPMFKAIYNFESQDAGEISFSKDDIMDVLEKDENGWWLAKKDGKEGWVPSNYLVEHLRVSQPNPACTAFALPVAATAPRHTPVSMNEDRAAVAATGNANAVHAGFGGPGNIGGVPGWKVALEAKKAAAAAAASGGGGATPKPAASSNPTPVARQAGPVIAPKPAVGAKPTIPPRAPHTAPKPTAPARPSTGGKSLQEILAARRQQSDE</sequence>
<proteinExistence type="predicted"/>
<accession>A0A9P6MB58</accession>
<dbReference type="Gene3D" id="2.30.30.40">
    <property type="entry name" value="SH3 Domains"/>
    <property type="match status" value="1"/>
</dbReference>
<dbReference type="Pfam" id="PF06017">
    <property type="entry name" value="Myosin_TH1"/>
    <property type="match status" value="1"/>
</dbReference>
<dbReference type="PANTHER" id="PTHR14167">
    <property type="entry name" value="SH3 DOMAIN-CONTAINING"/>
    <property type="match status" value="1"/>
</dbReference>
<dbReference type="GO" id="GO:0003774">
    <property type="term" value="F:cytoskeletal motor activity"/>
    <property type="evidence" value="ECO:0007669"/>
    <property type="project" value="InterPro"/>
</dbReference>
<dbReference type="Proteomes" id="UP000749646">
    <property type="component" value="Unassembled WGS sequence"/>
</dbReference>
<dbReference type="GO" id="GO:0016192">
    <property type="term" value="P:vesicle-mediated transport"/>
    <property type="evidence" value="ECO:0007669"/>
    <property type="project" value="UniProtKB-ARBA"/>
</dbReference>
<name>A0A9P6MB58_9FUNG</name>
<evidence type="ECO:0000256" key="3">
    <source>
        <dbReference type="SAM" id="MobiDB-lite"/>
    </source>
</evidence>
<dbReference type="InterPro" id="IPR050384">
    <property type="entry name" value="Endophilin_SH3RF"/>
</dbReference>
<protein>
    <submittedName>
        <fullName evidence="5">Class II myosin</fullName>
    </submittedName>
</protein>
<gene>
    <name evidence="5" type="primary">MYO1_1</name>
    <name evidence="5" type="ORF">BGZ65_005185</name>
</gene>
<evidence type="ECO:0000259" key="4">
    <source>
        <dbReference type="PROSITE" id="PS50002"/>
    </source>
</evidence>
<dbReference type="EMBL" id="JAAAHW010003194">
    <property type="protein sequence ID" value="KAF9987090.1"/>
    <property type="molecule type" value="Genomic_DNA"/>
</dbReference>
<comment type="caution">
    <text evidence="5">The sequence shown here is derived from an EMBL/GenBank/DDBJ whole genome shotgun (WGS) entry which is preliminary data.</text>
</comment>
<dbReference type="SUPFAM" id="SSF50044">
    <property type="entry name" value="SH3-domain"/>
    <property type="match status" value="1"/>
</dbReference>
<evidence type="ECO:0000313" key="5">
    <source>
        <dbReference type="EMBL" id="KAF9987090.1"/>
    </source>
</evidence>
<dbReference type="InterPro" id="IPR036028">
    <property type="entry name" value="SH3-like_dom_sf"/>
</dbReference>
<dbReference type="InterPro" id="IPR010926">
    <property type="entry name" value="Myosin_TH1"/>
</dbReference>
<evidence type="ECO:0000256" key="2">
    <source>
        <dbReference type="PROSITE-ProRule" id="PRU00192"/>
    </source>
</evidence>
<feature type="compositionally biased region" description="Low complexity" evidence="3">
    <location>
        <begin position="113"/>
        <end position="155"/>
    </location>
</feature>
<feature type="domain" description="SH3" evidence="4">
    <location>
        <begin position="173"/>
        <end position="232"/>
    </location>
</feature>
<keyword evidence="1 2" id="KW-0728">SH3 domain</keyword>